<proteinExistence type="predicted"/>
<dbReference type="EMBL" id="QRHG01000025">
    <property type="protein sequence ID" value="RHF59123.1"/>
    <property type="molecule type" value="Genomic_DNA"/>
</dbReference>
<dbReference type="InterPro" id="IPR007167">
    <property type="entry name" value="Fe-transptr_FeoA-like"/>
</dbReference>
<evidence type="ECO:0000313" key="5">
    <source>
        <dbReference type="Proteomes" id="UP000260793"/>
    </source>
</evidence>
<dbReference type="Gene3D" id="2.30.30.90">
    <property type="match status" value="1"/>
</dbReference>
<evidence type="ECO:0000259" key="2">
    <source>
        <dbReference type="SMART" id="SM00899"/>
    </source>
</evidence>
<comment type="caution">
    <text evidence="3">The sequence shown here is derived from an EMBL/GenBank/DDBJ whole genome shotgun (WGS) entry which is preliminary data.</text>
</comment>
<keyword evidence="1" id="KW-0408">Iron</keyword>
<dbReference type="SUPFAM" id="SSF50037">
    <property type="entry name" value="C-terminal domain of transcriptional repressors"/>
    <property type="match status" value="1"/>
</dbReference>
<dbReference type="AlphaFoldDB" id="A0A3E4LUB6"/>
<dbReference type="GO" id="GO:0046914">
    <property type="term" value="F:transition metal ion binding"/>
    <property type="evidence" value="ECO:0007669"/>
    <property type="project" value="InterPro"/>
</dbReference>
<organism evidence="3 5">
    <name type="scientific">[Ruminococcus] lactaris</name>
    <dbReference type="NCBI Taxonomy" id="46228"/>
    <lineage>
        <taxon>Bacteria</taxon>
        <taxon>Bacillati</taxon>
        <taxon>Bacillota</taxon>
        <taxon>Clostridia</taxon>
        <taxon>Lachnospirales</taxon>
        <taxon>Lachnospiraceae</taxon>
        <taxon>Mediterraneibacter</taxon>
    </lineage>
</organism>
<protein>
    <submittedName>
        <fullName evidence="3">Ferrous iron transport protein A</fullName>
    </submittedName>
</protein>
<name>A0A3E4LUB6_9FIRM</name>
<dbReference type="InterPro" id="IPR008988">
    <property type="entry name" value="Transcriptional_repressor_C"/>
</dbReference>
<accession>A0A3E4LUB6</accession>
<dbReference type="Proteomes" id="UP000284902">
    <property type="component" value="Unassembled WGS sequence"/>
</dbReference>
<evidence type="ECO:0000313" key="3">
    <source>
        <dbReference type="EMBL" id="RGK40954.1"/>
    </source>
</evidence>
<dbReference type="RefSeq" id="WP_117688001.1">
    <property type="nucleotide sequence ID" value="NZ_DXNI01000060.1"/>
</dbReference>
<evidence type="ECO:0000313" key="6">
    <source>
        <dbReference type="Proteomes" id="UP000284902"/>
    </source>
</evidence>
<dbReference type="Proteomes" id="UP000260793">
    <property type="component" value="Unassembled WGS sequence"/>
</dbReference>
<dbReference type="EMBL" id="QSQN01000012">
    <property type="protein sequence ID" value="RGK40954.1"/>
    <property type="molecule type" value="Genomic_DNA"/>
</dbReference>
<reference evidence="5 6" key="1">
    <citation type="submission" date="2018-08" db="EMBL/GenBank/DDBJ databases">
        <title>A genome reference for cultivated species of the human gut microbiota.</title>
        <authorList>
            <person name="Zou Y."/>
            <person name="Xue W."/>
            <person name="Luo G."/>
        </authorList>
    </citation>
    <scope>NUCLEOTIDE SEQUENCE [LARGE SCALE GENOMIC DNA]</scope>
    <source>
        <strain evidence="4 6">AM25-1LB</strain>
        <strain evidence="3 5">TF11-7</strain>
    </source>
</reference>
<gene>
    <name evidence="4" type="ORF">DW672_09625</name>
    <name evidence="3" type="ORF">DXD17_06025</name>
</gene>
<dbReference type="InterPro" id="IPR038157">
    <property type="entry name" value="FeoA_core_dom"/>
</dbReference>
<evidence type="ECO:0000313" key="4">
    <source>
        <dbReference type="EMBL" id="RHF59123.1"/>
    </source>
</evidence>
<feature type="domain" description="Ferrous iron transporter FeoA-like" evidence="2">
    <location>
        <begin position="2"/>
        <end position="70"/>
    </location>
</feature>
<evidence type="ECO:0000256" key="1">
    <source>
        <dbReference type="ARBA" id="ARBA00023004"/>
    </source>
</evidence>
<dbReference type="SMART" id="SM00899">
    <property type="entry name" value="FeoA"/>
    <property type="match status" value="1"/>
</dbReference>
<dbReference type="Pfam" id="PF04023">
    <property type="entry name" value="FeoA"/>
    <property type="match status" value="1"/>
</dbReference>
<sequence length="70" mass="7914">MQALSDAKAGENYTIKWMFGLPEVLEFLHSHHVEEGCDVQVIRKMTDGVIIAVQDTRFVLGNEIADRIQV</sequence>